<sequence>MTAVTTPASRIAIVTGAGTGIGRAAALALLADGWSVVLAGRRAEPLEAVANESGAGARVIAVPTDVASAASVEALFAAAVKQFGRVDLLFNNAGIGNPQGPFEDWTAEQWKGVVDINLNGMFYCIQQAFRTMKAQTPRGGRIINNGSISATTPRPNSIAYTATKHAVQGMTKTASLDGRKYDIAVGQVDVGNAMTAMGGRMAQGVPQANGEIAVEPVMDVEIVGRSVLYMANLPLEANVLFHTVMATKMPFVGRG</sequence>
<reference evidence="4 5" key="1">
    <citation type="submission" date="2024-03" db="EMBL/GenBank/DDBJ databases">
        <title>Novel species of the genus Variovorax.</title>
        <authorList>
            <person name="Liu Q."/>
            <person name="Xin Y.-H."/>
        </authorList>
    </citation>
    <scope>NUCLEOTIDE SEQUENCE [LARGE SCALE GENOMIC DNA]</scope>
    <source>
        <strain evidence="4 5">KACC 18501</strain>
    </source>
</reference>
<organism evidence="4 5">
    <name type="scientific">Variovorax humicola</name>
    <dbReference type="NCBI Taxonomy" id="1769758"/>
    <lineage>
        <taxon>Bacteria</taxon>
        <taxon>Pseudomonadati</taxon>
        <taxon>Pseudomonadota</taxon>
        <taxon>Betaproteobacteria</taxon>
        <taxon>Burkholderiales</taxon>
        <taxon>Comamonadaceae</taxon>
        <taxon>Variovorax</taxon>
    </lineage>
</organism>
<name>A0ABU8VZ01_9BURK</name>
<evidence type="ECO:0000313" key="4">
    <source>
        <dbReference type="EMBL" id="MEJ8822947.1"/>
    </source>
</evidence>
<dbReference type="InterPro" id="IPR036291">
    <property type="entry name" value="NAD(P)-bd_dom_sf"/>
</dbReference>
<dbReference type="Proteomes" id="UP001363010">
    <property type="component" value="Unassembled WGS sequence"/>
</dbReference>
<dbReference type="EC" id="1.-.-.-" evidence="4"/>
<gene>
    <name evidence="4" type="ORF">WKW80_13040</name>
</gene>
<evidence type="ECO:0000256" key="3">
    <source>
        <dbReference type="RuleBase" id="RU000363"/>
    </source>
</evidence>
<dbReference type="PRINTS" id="PR00081">
    <property type="entry name" value="GDHRDH"/>
</dbReference>
<proteinExistence type="inferred from homology"/>
<dbReference type="InterPro" id="IPR002347">
    <property type="entry name" value="SDR_fam"/>
</dbReference>
<evidence type="ECO:0000256" key="2">
    <source>
        <dbReference type="ARBA" id="ARBA00023002"/>
    </source>
</evidence>
<comment type="similarity">
    <text evidence="1 3">Belongs to the short-chain dehydrogenases/reductases (SDR) family.</text>
</comment>
<dbReference type="PANTHER" id="PTHR43669">
    <property type="entry name" value="5-KETO-D-GLUCONATE 5-REDUCTASE"/>
    <property type="match status" value="1"/>
</dbReference>
<dbReference type="CDD" id="cd05233">
    <property type="entry name" value="SDR_c"/>
    <property type="match status" value="1"/>
</dbReference>
<dbReference type="GO" id="GO:0016491">
    <property type="term" value="F:oxidoreductase activity"/>
    <property type="evidence" value="ECO:0007669"/>
    <property type="project" value="UniProtKB-KW"/>
</dbReference>
<keyword evidence="5" id="KW-1185">Reference proteome</keyword>
<dbReference type="PANTHER" id="PTHR43669:SF12">
    <property type="entry name" value="BLR5618 PROTEIN"/>
    <property type="match status" value="1"/>
</dbReference>
<comment type="caution">
    <text evidence="4">The sequence shown here is derived from an EMBL/GenBank/DDBJ whole genome shotgun (WGS) entry which is preliminary data.</text>
</comment>
<evidence type="ECO:0000313" key="5">
    <source>
        <dbReference type="Proteomes" id="UP001363010"/>
    </source>
</evidence>
<dbReference type="PROSITE" id="PS00061">
    <property type="entry name" value="ADH_SHORT"/>
    <property type="match status" value="1"/>
</dbReference>
<dbReference type="PRINTS" id="PR00080">
    <property type="entry name" value="SDRFAMILY"/>
</dbReference>
<dbReference type="Gene3D" id="3.40.50.720">
    <property type="entry name" value="NAD(P)-binding Rossmann-like Domain"/>
    <property type="match status" value="1"/>
</dbReference>
<dbReference type="Pfam" id="PF00106">
    <property type="entry name" value="adh_short"/>
    <property type="match status" value="1"/>
</dbReference>
<protein>
    <submittedName>
        <fullName evidence="4">SDR family oxidoreductase</fullName>
        <ecNumber evidence="4">1.-.-.-</ecNumber>
    </submittedName>
</protein>
<dbReference type="SUPFAM" id="SSF51735">
    <property type="entry name" value="NAD(P)-binding Rossmann-fold domains"/>
    <property type="match status" value="1"/>
</dbReference>
<dbReference type="InterPro" id="IPR020904">
    <property type="entry name" value="Sc_DH/Rdtase_CS"/>
</dbReference>
<dbReference type="EMBL" id="JBBKZV010000006">
    <property type="protein sequence ID" value="MEJ8822947.1"/>
    <property type="molecule type" value="Genomic_DNA"/>
</dbReference>
<dbReference type="RefSeq" id="WP_340363984.1">
    <property type="nucleotide sequence ID" value="NZ_JBBKZV010000006.1"/>
</dbReference>
<evidence type="ECO:0000256" key="1">
    <source>
        <dbReference type="ARBA" id="ARBA00006484"/>
    </source>
</evidence>
<accession>A0ABU8VZ01</accession>
<keyword evidence="2 4" id="KW-0560">Oxidoreductase</keyword>